<dbReference type="Gene3D" id="3.90.550.10">
    <property type="entry name" value="Spore Coat Polysaccharide Biosynthesis Protein SpsA, Chain A"/>
    <property type="match status" value="1"/>
</dbReference>
<comment type="caution">
    <text evidence="4">The sequence shown here is derived from an EMBL/GenBank/DDBJ whole genome shotgun (WGS) entry which is preliminary data.</text>
</comment>
<keyword evidence="2" id="KW-0808">Transferase</keyword>
<evidence type="ECO:0000313" key="4">
    <source>
        <dbReference type="EMBL" id="RSI88787.1"/>
    </source>
</evidence>
<keyword evidence="1" id="KW-0328">Glycosyltransferase</keyword>
<proteinExistence type="predicted"/>
<dbReference type="PANTHER" id="PTHR13778">
    <property type="entry name" value="GLYCOSYLTRANSFERASE 8 DOMAIN-CONTAINING PROTEIN"/>
    <property type="match status" value="1"/>
</dbReference>
<dbReference type="GO" id="GO:0046872">
    <property type="term" value="F:metal ion binding"/>
    <property type="evidence" value="ECO:0007669"/>
    <property type="project" value="UniProtKB-KW"/>
</dbReference>
<gene>
    <name evidence="4" type="primary">gspA_1</name>
    <name evidence="4" type="ORF">D8849_03670</name>
</gene>
<name>A0A3R9IUP6_STRMT</name>
<reference evidence="4 5" key="1">
    <citation type="submission" date="2018-11" db="EMBL/GenBank/DDBJ databases">
        <title>Species Designations Belie Phenotypic and Genotypic Heterogeneity in Oral Streptococci.</title>
        <authorList>
            <person name="Velsko I."/>
        </authorList>
    </citation>
    <scope>NUCLEOTIDE SEQUENCE [LARGE SCALE GENOMIC DNA]</scope>
    <source>
        <strain evidence="4 5">KLC01</strain>
    </source>
</reference>
<evidence type="ECO:0000313" key="5">
    <source>
        <dbReference type="Proteomes" id="UP000278063"/>
    </source>
</evidence>
<dbReference type="EMBL" id="RJNW01000001">
    <property type="protein sequence ID" value="RSI88787.1"/>
    <property type="molecule type" value="Genomic_DNA"/>
</dbReference>
<dbReference type="Pfam" id="PF01501">
    <property type="entry name" value="Glyco_transf_8"/>
    <property type="match status" value="1"/>
</dbReference>
<dbReference type="PANTHER" id="PTHR13778:SF47">
    <property type="entry name" value="LIPOPOLYSACCHARIDE 1,3-GALACTOSYLTRANSFERASE"/>
    <property type="match status" value="1"/>
</dbReference>
<dbReference type="InterPro" id="IPR029044">
    <property type="entry name" value="Nucleotide-diphossugar_trans"/>
</dbReference>
<sequence>MNKIIAMGADNGYMNKVETTIKSIAAFNDHFKIYVFNDDLPSEWFRVMNRRLAPLDSMVVNVKISDNNLRKYNLPTPHLSYAAYFRFFIPDMITEDKVLYLDSDIIVTGELTSLFLIDLKGHSIGAVDDVYAYEGRKSGFNSGVLLMDVAKWKEHSIVNSLLELAAGQNQAVHLGDQSILNIYFENQWLES</sequence>
<dbReference type="GO" id="GO:0016757">
    <property type="term" value="F:glycosyltransferase activity"/>
    <property type="evidence" value="ECO:0007669"/>
    <property type="project" value="UniProtKB-KW"/>
</dbReference>
<evidence type="ECO:0000256" key="1">
    <source>
        <dbReference type="ARBA" id="ARBA00022676"/>
    </source>
</evidence>
<evidence type="ECO:0000256" key="3">
    <source>
        <dbReference type="ARBA" id="ARBA00022723"/>
    </source>
</evidence>
<protein>
    <submittedName>
        <fullName evidence="4">General stress protein A</fullName>
    </submittedName>
</protein>
<organism evidence="4 5">
    <name type="scientific">Streptococcus mitis</name>
    <dbReference type="NCBI Taxonomy" id="28037"/>
    <lineage>
        <taxon>Bacteria</taxon>
        <taxon>Bacillati</taxon>
        <taxon>Bacillota</taxon>
        <taxon>Bacilli</taxon>
        <taxon>Lactobacillales</taxon>
        <taxon>Streptococcaceae</taxon>
        <taxon>Streptococcus</taxon>
        <taxon>Streptococcus mitis group</taxon>
    </lineage>
</organism>
<dbReference type="Proteomes" id="UP000278063">
    <property type="component" value="Unassembled WGS sequence"/>
</dbReference>
<keyword evidence="3" id="KW-0479">Metal-binding</keyword>
<evidence type="ECO:0000256" key="2">
    <source>
        <dbReference type="ARBA" id="ARBA00022679"/>
    </source>
</evidence>
<dbReference type="CDD" id="cd04194">
    <property type="entry name" value="GT8_A4GalT_like"/>
    <property type="match status" value="1"/>
</dbReference>
<accession>A0A3R9IUP6</accession>
<dbReference type="AlphaFoldDB" id="A0A3R9IUP6"/>
<dbReference type="SUPFAM" id="SSF53448">
    <property type="entry name" value="Nucleotide-diphospho-sugar transferases"/>
    <property type="match status" value="1"/>
</dbReference>
<dbReference type="InterPro" id="IPR050748">
    <property type="entry name" value="Glycosyltrans_8_dom-fam"/>
</dbReference>
<dbReference type="InterPro" id="IPR002495">
    <property type="entry name" value="Glyco_trans_8"/>
</dbReference>